<dbReference type="Pfam" id="PF13807">
    <property type="entry name" value="GNVR"/>
    <property type="match status" value="1"/>
</dbReference>
<evidence type="ECO:0000256" key="12">
    <source>
        <dbReference type="ARBA" id="ARBA00022989"/>
    </source>
</evidence>
<keyword evidence="11" id="KW-0067">ATP-binding</keyword>
<evidence type="ECO:0000256" key="8">
    <source>
        <dbReference type="ARBA" id="ARBA00022692"/>
    </source>
</evidence>
<dbReference type="Proteomes" id="UP000215215">
    <property type="component" value="Unassembled WGS sequence"/>
</dbReference>
<dbReference type="InterPro" id="IPR050445">
    <property type="entry name" value="Bact_polysacc_biosynth/exp"/>
</dbReference>
<gene>
    <name evidence="20" type="ORF">CH333_10275</name>
</gene>
<dbReference type="InterPro" id="IPR027417">
    <property type="entry name" value="P-loop_NTPase"/>
</dbReference>
<evidence type="ECO:0000256" key="10">
    <source>
        <dbReference type="ARBA" id="ARBA00022777"/>
    </source>
</evidence>
<proteinExistence type="inferred from homology"/>
<keyword evidence="6" id="KW-0997">Cell inner membrane</keyword>
<dbReference type="EC" id="2.7.10.2" evidence="4"/>
<dbReference type="Pfam" id="PF02706">
    <property type="entry name" value="Wzz"/>
    <property type="match status" value="1"/>
</dbReference>
<dbReference type="PANTHER" id="PTHR32309:SF13">
    <property type="entry name" value="FERRIC ENTEROBACTIN TRANSPORT PROTEIN FEPE"/>
    <property type="match status" value="1"/>
</dbReference>
<dbReference type="PANTHER" id="PTHR32309">
    <property type="entry name" value="TYROSINE-PROTEIN KINASE"/>
    <property type="match status" value="1"/>
</dbReference>
<accession>A0A235BML3</accession>
<comment type="caution">
    <text evidence="20">The sequence shown here is derived from an EMBL/GenBank/DDBJ whole genome shotgun (WGS) entry which is preliminary data.</text>
</comment>
<dbReference type="Pfam" id="PF13614">
    <property type="entry name" value="AAA_31"/>
    <property type="match status" value="1"/>
</dbReference>
<organism evidence="20 21">
    <name type="scientific">candidate division WOR-3 bacterium JGI_Cruoil_03_44_89</name>
    <dbReference type="NCBI Taxonomy" id="1973748"/>
    <lineage>
        <taxon>Bacteria</taxon>
        <taxon>Bacteria division WOR-3</taxon>
    </lineage>
</organism>
<keyword evidence="16" id="KW-0175">Coiled coil</keyword>
<evidence type="ECO:0000256" key="16">
    <source>
        <dbReference type="SAM" id="Coils"/>
    </source>
</evidence>
<keyword evidence="10" id="KW-0418">Kinase</keyword>
<comment type="subcellular location">
    <subcellularLocation>
        <location evidence="1">Cell inner membrane</location>
        <topology evidence="1">Multi-pass membrane protein</topology>
    </subcellularLocation>
</comment>
<comment type="catalytic activity">
    <reaction evidence="15">
        <text>L-tyrosyl-[protein] + ATP = O-phospho-L-tyrosyl-[protein] + ADP + H(+)</text>
        <dbReference type="Rhea" id="RHEA:10596"/>
        <dbReference type="Rhea" id="RHEA-COMP:10136"/>
        <dbReference type="Rhea" id="RHEA-COMP:20101"/>
        <dbReference type="ChEBI" id="CHEBI:15378"/>
        <dbReference type="ChEBI" id="CHEBI:30616"/>
        <dbReference type="ChEBI" id="CHEBI:46858"/>
        <dbReference type="ChEBI" id="CHEBI:61978"/>
        <dbReference type="ChEBI" id="CHEBI:456216"/>
        <dbReference type="EC" id="2.7.10.2"/>
    </reaction>
</comment>
<feature type="domain" description="Tyrosine-protein kinase G-rich" evidence="19">
    <location>
        <begin position="364"/>
        <end position="434"/>
    </location>
</feature>
<dbReference type="EMBL" id="NOZQ01000222">
    <property type="protein sequence ID" value="OYD13703.1"/>
    <property type="molecule type" value="Genomic_DNA"/>
</dbReference>
<evidence type="ECO:0000313" key="20">
    <source>
        <dbReference type="EMBL" id="OYD13703.1"/>
    </source>
</evidence>
<dbReference type="InterPro" id="IPR005702">
    <property type="entry name" value="Wzc-like_C"/>
</dbReference>
<keyword evidence="8" id="KW-0812">Transmembrane</keyword>
<keyword evidence="7" id="KW-0808">Transferase</keyword>
<dbReference type="InterPro" id="IPR025669">
    <property type="entry name" value="AAA_dom"/>
</dbReference>
<keyword evidence="5" id="KW-1003">Cell membrane</keyword>
<name>A0A235BML3_UNCW3</name>
<evidence type="ECO:0000256" key="6">
    <source>
        <dbReference type="ARBA" id="ARBA00022519"/>
    </source>
</evidence>
<keyword evidence="12" id="KW-1133">Transmembrane helix</keyword>
<dbReference type="InterPro" id="IPR003856">
    <property type="entry name" value="LPS_length_determ_N"/>
</dbReference>
<evidence type="ECO:0000256" key="15">
    <source>
        <dbReference type="ARBA" id="ARBA00051245"/>
    </source>
</evidence>
<evidence type="ECO:0000256" key="9">
    <source>
        <dbReference type="ARBA" id="ARBA00022741"/>
    </source>
</evidence>
<dbReference type="SUPFAM" id="SSF52540">
    <property type="entry name" value="P-loop containing nucleoside triphosphate hydrolases"/>
    <property type="match status" value="1"/>
</dbReference>
<dbReference type="NCBIfam" id="TIGR01007">
    <property type="entry name" value="eps_fam"/>
    <property type="match status" value="1"/>
</dbReference>
<evidence type="ECO:0000256" key="7">
    <source>
        <dbReference type="ARBA" id="ARBA00022679"/>
    </source>
</evidence>
<protein>
    <recommendedName>
        <fullName evidence="4">non-specific protein-tyrosine kinase</fullName>
        <ecNumber evidence="4">2.7.10.2</ecNumber>
    </recommendedName>
</protein>
<dbReference type="GO" id="GO:0005524">
    <property type="term" value="F:ATP binding"/>
    <property type="evidence" value="ECO:0007669"/>
    <property type="project" value="UniProtKB-KW"/>
</dbReference>
<dbReference type="InterPro" id="IPR032807">
    <property type="entry name" value="GNVR"/>
</dbReference>
<evidence type="ECO:0000259" key="18">
    <source>
        <dbReference type="Pfam" id="PF13614"/>
    </source>
</evidence>
<keyword evidence="14" id="KW-0829">Tyrosine-protein kinase</keyword>
<dbReference type="Gene3D" id="3.40.50.300">
    <property type="entry name" value="P-loop containing nucleotide triphosphate hydrolases"/>
    <property type="match status" value="1"/>
</dbReference>
<evidence type="ECO:0000256" key="1">
    <source>
        <dbReference type="ARBA" id="ARBA00004429"/>
    </source>
</evidence>
<comment type="similarity">
    <text evidence="2">Belongs to the CpsD/CapB family.</text>
</comment>
<evidence type="ECO:0000256" key="2">
    <source>
        <dbReference type="ARBA" id="ARBA00007316"/>
    </source>
</evidence>
<keyword evidence="13" id="KW-0472">Membrane</keyword>
<evidence type="ECO:0000256" key="3">
    <source>
        <dbReference type="ARBA" id="ARBA00008883"/>
    </source>
</evidence>
<feature type="domain" description="AAA" evidence="18">
    <location>
        <begin position="512"/>
        <end position="641"/>
    </location>
</feature>
<evidence type="ECO:0000256" key="5">
    <source>
        <dbReference type="ARBA" id="ARBA00022475"/>
    </source>
</evidence>
<feature type="domain" description="Polysaccharide chain length determinant N-terminal" evidence="17">
    <location>
        <begin position="4"/>
        <end position="84"/>
    </location>
</feature>
<dbReference type="GO" id="GO:0004715">
    <property type="term" value="F:non-membrane spanning protein tyrosine kinase activity"/>
    <property type="evidence" value="ECO:0007669"/>
    <property type="project" value="UniProtKB-EC"/>
</dbReference>
<evidence type="ECO:0000256" key="14">
    <source>
        <dbReference type="ARBA" id="ARBA00023137"/>
    </source>
</evidence>
<comment type="similarity">
    <text evidence="3">Belongs to the etk/wzc family.</text>
</comment>
<keyword evidence="9" id="KW-0547">Nucleotide-binding</keyword>
<evidence type="ECO:0000259" key="17">
    <source>
        <dbReference type="Pfam" id="PF02706"/>
    </source>
</evidence>
<sequence length="687" mass="77554">MDGEIDIRRYMRVFWRRKWIIGGSVICLVCVTFLLTQRMPKIYRTSSKVLIKQPPTVVQGTRIIEEATSIDTYLEILKSRDMMEFIVGKLKENGSTLPIIDMDDPASEILSRIGVTSVRAANMIVITVRCESPEGAMILANTVSDCFSEQSANLAKAKIKETKSFIEDQLPISEKRLEECERALEEFKRRHHLLSETGGGLLQQQIAELENQENAVVIEMRMNEEALRSLETELERQNQELTASLTSIQNVSISELRDELMELNRERMLYLQAGLTTDNSRILDLGKRIESTRKEIEKRVTGRKGDELLMLDPLDMVSDLSKKIVHTRLHILDLRAKLDAIDDLLGEYRDELEKYPEKEYELAGLKRAYEFNEGVYNMLLQRYEEAKLAEVSEVGDVMVIERARLPVRPISPDMRRNILFALVFGIGLGVAGAVFAEYIDTSIKESSDIERWFSIPVIGVVPTYTGGLIYDEVKEQSILEVYKRIRTNLKFVRSGDKTPRTVMVTSATQEEGKTTISANLATVLAGGGSEVLLVESDLRRPSLSKLFGVNRKPGLSDYLIDEAQLEDVLRCTDVKGLHLLPSGSTPVSPPELLDSARMRELIQKLSTTYDMVFFDSPPILPCTDGLIIASMLDGVILVVQTKGPRRELIASAQSALLAVDAKILGCILNRGSREDYYGLYHYYYGYR</sequence>
<evidence type="ECO:0000256" key="4">
    <source>
        <dbReference type="ARBA" id="ARBA00011903"/>
    </source>
</evidence>
<evidence type="ECO:0000256" key="13">
    <source>
        <dbReference type="ARBA" id="ARBA00023136"/>
    </source>
</evidence>
<dbReference type="GO" id="GO:0005886">
    <property type="term" value="C:plasma membrane"/>
    <property type="evidence" value="ECO:0007669"/>
    <property type="project" value="UniProtKB-SubCell"/>
</dbReference>
<evidence type="ECO:0000313" key="21">
    <source>
        <dbReference type="Proteomes" id="UP000215215"/>
    </source>
</evidence>
<dbReference type="CDD" id="cd05387">
    <property type="entry name" value="BY-kinase"/>
    <property type="match status" value="1"/>
</dbReference>
<dbReference type="AlphaFoldDB" id="A0A235BML3"/>
<feature type="coiled-coil region" evidence="16">
    <location>
        <begin position="170"/>
        <end position="273"/>
    </location>
</feature>
<reference evidence="20 21" key="1">
    <citation type="submission" date="2017-07" db="EMBL/GenBank/DDBJ databases">
        <title>Recovery of genomes from metagenomes via a dereplication, aggregation, and scoring strategy.</title>
        <authorList>
            <person name="Sieber C.M."/>
            <person name="Probst A.J."/>
            <person name="Sharrar A."/>
            <person name="Thomas B.C."/>
            <person name="Hess M."/>
            <person name="Tringe S.G."/>
            <person name="Banfield J.F."/>
        </authorList>
    </citation>
    <scope>NUCLEOTIDE SEQUENCE [LARGE SCALE GENOMIC DNA]</scope>
    <source>
        <strain evidence="20">JGI_Cruoil_03_44_89</strain>
    </source>
</reference>
<evidence type="ECO:0000259" key="19">
    <source>
        <dbReference type="Pfam" id="PF13807"/>
    </source>
</evidence>
<evidence type="ECO:0000256" key="11">
    <source>
        <dbReference type="ARBA" id="ARBA00022840"/>
    </source>
</evidence>